<dbReference type="EMBL" id="BAAAQN010000037">
    <property type="protein sequence ID" value="GAA2044288.1"/>
    <property type="molecule type" value="Genomic_DNA"/>
</dbReference>
<dbReference type="Proteomes" id="UP001500751">
    <property type="component" value="Unassembled WGS sequence"/>
</dbReference>
<protein>
    <recommendedName>
        <fullName evidence="3">Prenyltransferase</fullName>
    </recommendedName>
</protein>
<evidence type="ECO:0000313" key="2">
    <source>
        <dbReference type="Proteomes" id="UP001500751"/>
    </source>
</evidence>
<gene>
    <name evidence="1" type="ORF">GCM10009839_54810</name>
</gene>
<comment type="caution">
    <text evidence="1">The sequence shown here is derived from an EMBL/GenBank/DDBJ whole genome shotgun (WGS) entry which is preliminary data.</text>
</comment>
<name>A0ABN2UX67_9ACTN</name>
<dbReference type="InterPro" id="IPR008930">
    <property type="entry name" value="Terpenoid_cyclase/PrenylTrfase"/>
</dbReference>
<reference evidence="1 2" key="1">
    <citation type="journal article" date="2019" name="Int. J. Syst. Evol. Microbiol.">
        <title>The Global Catalogue of Microorganisms (GCM) 10K type strain sequencing project: providing services to taxonomists for standard genome sequencing and annotation.</title>
        <authorList>
            <consortium name="The Broad Institute Genomics Platform"/>
            <consortium name="The Broad Institute Genome Sequencing Center for Infectious Disease"/>
            <person name="Wu L."/>
            <person name="Ma J."/>
        </authorList>
    </citation>
    <scope>NUCLEOTIDE SEQUENCE [LARGE SCALE GENOMIC DNA]</scope>
    <source>
        <strain evidence="1 2">JCM 16014</strain>
    </source>
</reference>
<accession>A0ABN2UX67</accession>
<evidence type="ECO:0008006" key="3">
    <source>
        <dbReference type="Google" id="ProtNLM"/>
    </source>
</evidence>
<proteinExistence type="predicted"/>
<sequence>MAGTFKICALPAGSFGGMNQNTFQAGSVLDRAATFLWGSGRVLEQRWFAALFGGPGGSGGTGGTAASYGAGLIAALAAYRNDDGGFAYGVEPDIRGPESEPLAVATALKIMADAGPLDPATVTPTLDWIESITAADGGVPAVLPSLAKYPHAPFMPIDAEPTGSLLATGQLLGPLLRAGIAEHPWVKGAMEFTRREVEALGQTHPYDVDAAVMFLDAAPDQGWARQQAERIGALVREQRIVLLDPARPQDAVIAPGYAPGEHHLPHDYAKTPDSLARAWFSDEEMERSLDYLLATQDDDGGWPMNWVKWSPTVEFEARPAVTVRALRTLRAYGRI</sequence>
<organism evidence="1 2">
    <name type="scientific">Catenulispora yoronensis</name>
    <dbReference type="NCBI Taxonomy" id="450799"/>
    <lineage>
        <taxon>Bacteria</taxon>
        <taxon>Bacillati</taxon>
        <taxon>Actinomycetota</taxon>
        <taxon>Actinomycetes</taxon>
        <taxon>Catenulisporales</taxon>
        <taxon>Catenulisporaceae</taxon>
        <taxon>Catenulispora</taxon>
    </lineage>
</organism>
<dbReference type="SUPFAM" id="SSF48239">
    <property type="entry name" value="Terpenoid cyclases/Protein prenyltransferases"/>
    <property type="match status" value="1"/>
</dbReference>
<keyword evidence="2" id="KW-1185">Reference proteome</keyword>
<evidence type="ECO:0000313" key="1">
    <source>
        <dbReference type="EMBL" id="GAA2044288.1"/>
    </source>
</evidence>